<accession>W7QI89</accession>
<dbReference type="Gene3D" id="1.10.287.130">
    <property type="match status" value="1"/>
</dbReference>
<dbReference type="SUPFAM" id="SSF55785">
    <property type="entry name" value="PYP-like sensor domain (PAS domain)"/>
    <property type="match status" value="1"/>
</dbReference>
<reference evidence="6 7" key="1">
    <citation type="journal article" date="2014" name="Genome Announc.">
        <title>Draft Genome Sequence of the Agar-Degrading Bacterium Catenovulum sp. Strain DS-2, Isolated from Intestines of Haliotis diversicolor.</title>
        <authorList>
            <person name="Shan D."/>
            <person name="Li X."/>
            <person name="Gu Z."/>
            <person name="Wei G."/>
            <person name="Gao Z."/>
            <person name="Shao Z."/>
        </authorList>
    </citation>
    <scope>NUCLEOTIDE SEQUENCE [LARGE SCALE GENOMIC DNA]</scope>
    <source>
        <strain evidence="6 7">DS-2</strain>
    </source>
</reference>
<dbReference type="SMART" id="SM00387">
    <property type="entry name" value="HATPase_c"/>
    <property type="match status" value="1"/>
</dbReference>
<dbReference type="AlphaFoldDB" id="W7QI89"/>
<name>W7QI89_9ALTE</name>
<dbReference type="PANTHER" id="PTHR43065:SF42">
    <property type="entry name" value="TWO-COMPONENT SENSOR PPRA"/>
    <property type="match status" value="1"/>
</dbReference>
<feature type="domain" description="Histidine kinase" evidence="4">
    <location>
        <begin position="347"/>
        <end position="579"/>
    </location>
</feature>
<dbReference type="Pfam" id="PF08448">
    <property type="entry name" value="PAS_4"/>
    <property type="match status" value="1"/>
</dbReference>
<dbReference type="InterPro" id="IPR035965">
    <property type="entry name" value="PAS-like_dom_sf"/>
</dbReference>
<evidence type="ECO:0000313" key="7">
    <source>
        <dbReference type="Proteomes" id="UP000019276"/>
    </source>
</evidence>
<keyword evidence="7" id="KW-1185">Reference proteome</keyword>
<dbReference type="EC" id="2.7.13.3" evidence="2"/>
<dbReference type="PRINTS" id="PR00344">
    <property type="entry name" value="BCTRLSENSOR"/>
</dbReference>
<dbReference type="InterPro" id="IPR013656">
    <property type="entry name" value="PAS_4"/>
</dbReference>
<evidence type="ECO:0000256" key="1">
    <source>
        <dbReference type="ARBA" id="ARBA00000085"/>
    </source>
</evidence>
<dbReference type="Proteomes" id="UP000019276">
    <property type="component" value="Unassembled WGS sequence"/>
</dbReference>
<dbReference type="PANTHER" id="PTHR43065">
    <property type="entry name" value="SENSOR HISTIDINE KINASE"/>
    <property type="match status" value="1"/>
</dbReference>
<dbReference type="STRING" id="1328313.DS2_16494"/>
<dbReference type="InterPro" id="IPR000014">
    <property type="entry name" value="PAS"/>
</dbReference>
<keyword evidence="6" id="KW-0808">Transferase</keyword>
<proteinExistence type="predicted"/>
<dbReference type="InterPro" id="IPR005467">
    <property type="entry name" value="His_kinase_dom"/>
</dbReference>
<dbReference type="CDD" id="cd00075">
    <property type="entry name" value="HATPase"/>
    <property type="match status" value="1"/>
</dbReference>
<comment type="caution">
    <text evidence="6">The sequence shown here is derived from an EMBL/GenBank/DDBJ whole genome shotgun (WGS) entry which is preliminary data.</text>
</comment>
<dbReference type="InterPro" id="IPR036890">
    <property type="entry name" value="HATPase_C_sf"/>
</dbReference>
<dbReference type="EMBL" id="ARZY01000041">
    <property type="protein sequence ID" value="EWH08632.1"/>
    <property type="molecule type" value="Genomic_DNA"/>
</dbReference>
<dbReference type="NCBIfam" id="TIGR00229">
    <property type="entry name" value="sensory_box"/>
    <property type="match status" value="1"/>
</dbReference>
<feature type="domain" description="PAC" evidence="5">
    <location>
        <begin position="236"/>
        <end position="295"/>
    </location>
</feature>
<keyword evidence="3" id="KW-0175">Coiled coil</keyword>
<evidence type="ECO:0000259" key="5">
    <source>
        <dbReference type="PROSITE" id="PS50113"/>
    </source>
</evidence>
<keyword evidence="6" id="KW-0418">Kinase</keyword>
<protein>
    <recommendedName>
        <fullName evidence="2">histidine kinase</fullName>
        <ecNumber evidence="2">2.7.13.3</ecNumber>
    </recommendedName>
</protein>
<dbReference type="InterPro" id="IPR000700">
    <property type="entry name" value="PAS-assoc_C"/>
</dbReference>
<evidence type="ECO:0000256" key="2">
    <source>
        <dbReference type="ARBA" id="ARBA00012438"/>
    </source>
</evidence>
<gene>
    <name evidence="6" type="ORF">DS2_16494</name>
</gene>
<dbReference type="PATRIC" id="fig|1328313.3.peg.3370"/>
<evidence type="ECO:0000256" key="3">
    <source>
        <dbReference type="SAM" id="Coils"/>
    </source>
</evidence>
<dbReference type="CDD" id="cd00130">
    <property type="entry name" value="PAS"/>
    <property type="match status" value="1"/>
</dbReference>
<organism evidence="6 7">
    <name type="scientific">Catenovulum agarivorans DS-2</name>
    <dbReference type="NCBI Taxonomy" id="1328313"/>
    <lineage>
        <taxon>Bacteria</taxon>
        <taxon>Pseudomonadati</taxon>
        <taxon>Pseudomonadota</taxon>
        <taxon>Gammaproteobacteria</taxon>
        <taxon>Alteromonadales</taxon>
        <taxon>Alteromonadaceae</taxon>
        <taxon>Catenovulum</taxon>
    </lineage>
</organism>
<dbReference type="PROSITE" id="PS50109">
    <property type="entry name" value="HIS_KIN"/>
    <property type="match status" value="1"/>
</dbReference>
<dbReference type="SUPFAM" id="SSF55874">
    <property type="entry name" value="ATPase domain of HSP90 chaperone/DNA topoisomerase II/histidine kinase"/>
    <property type="match status" value="1"/>
</dbReference>
<dbReference type="Pfam" id="PF02518">
    <property type="entry name" value="HATPase_c"/>
    <property type="match status" value="1"/>
</dbReference>
<dbReference type="InterPro" id="IPR004358">
    <property type="entry name" value="Sig_transdc_His_kin-like_C"/>
</dbReference>
<dbReference type="PROSITE" id="PS50113">
    <property type="entry name" value="PAC"/>
    <property type="match status" value="1"/>
</dbReference>
<comment type="catalytic activity">
    <reaction evidence="1">
        <text>ATP + protein L-histidine = ADP + protein N-phospho-L-histidine.</text>
        <dbReference type="EC" id="2.7.13.3"/>
    </reaction>
</comment>
<feature type="coiled-coil region" evidence="3">
    <location>
        <begin position="283"/>
        <end position="317"/>
    </location>
</feature>
<dbReference type="Gene3D" id="3.30.565.10">
    <property type="entry name" value="Histidine kinase-like ATPase, C-terminal domain"/>
    <property type="match status" value="1"/>
</dbReference>
<dbReference type="InterPro" id="IPR003594">
    <property type="entry name" value="HATPase_dom"/>
</dbReference>
<sequence length="580" mass="64937">MDKLSSLIQNLLQDGLSEPVRFSGFLNSQPELSETIELPFAIVAIDKDEANDEYNLTGFSFLTDDSVVTNRLAVKTDEMSDWPLLHSLIENLPKQLEVNSKDWPAGIVEQFWSGALYLNTLVIEQSLVGFILSLQQLEQVLTAEKFKQISQTVSWLLLNRQRHLQLKTQMKAYQQVIDLMPQRVFWKNRKSVYMGSNHAFAKDAGFESPHELVGLTDYDFFPEQAELYRGDDAKTMNERIHLINFEEPQTHKSGETIWLRTSKRPIVSPTDQVVGIVGTYDDISQLKQVQHDLHQANEQLEQRVEERTKALTESNERLLTTLSDLRQAQQHLIESEKMAALGGLVAGIAHEVNTPIGISVTAASHIIELVEDLSKQMQGGTLSKKSFATCMNNLANASSMVLKNLSRASEQISNFKLVAVDQSHDEQRKVELAKYIDHVLDTLTPIVKRHHIQIITAISDDISIQTYPGALAQIVSNLVENAIKHAFPSDNLGIIAICVHALGEQHIEITFSDDGVGMCDDTRKKIFEPFYTTKRGDGGSGLGMHIVYNLVTQKLRGEISCQSIQGCGTQFKLVLPGYLG</sequence>
<evidence type="ECO:0000313" key="6">
    <source>
        <dbReference type="EMBL" id="EWH08632.1"/>
    </source>
</evidence>
<dbReference type="Gene3D" id="3.30.450.20">
    <property type="entry name" value="PAS domain"/>
    <property type="match status" value="1"/>
</dbReference>
<dbReference type="GO" id="GO:0004673">
    <property type="term" value="F:protein histidine kinase activity"/>
    <property type="evidence" value="ECO:0007669"/>
    <property type="project" value="UniProtKB-EC"/>
</dbReference>
<dbReference type="eggNOG" id="COG4191">
    <property type="taxonomic scope" value="Bacteria"/>
</dbReference>
<evidence type="ECO:0000259" key="4">
    <source>
        <dbReference type="PROSITE" id="PS50109"/>
    </source>
</evidence>
<dbReference type="eggNOG" id="COG2202">
    <property type="taxonomic scope" value="Bacteria"/>
</dbReference>